<feature type="transmembrane region" description="Helical" evidence="1">
    <location>
        <begin position="282"/>
        <end position="302"/>
    </location>
</feature>
<feature type="transmembrane region" description="Helical" evidence="1">
    <location>
        <begin position="216"/>
        <end position="237"/>
    </location>
</feature>
<feature type="transmembrane region" description="Helical" evidence="1">
    <location>
        <begin position="156"/>
        <end position="177"/>
    </location>
</feature>
<keyword evidence="1" id="KW-0812">Transmembrane</keyword>
<feature type="transmembrane region" description="Helical" evidence="1">
    <location>
        <begin position="572"/>
        <end position="594"/>
    </location>
</feature>
<feature type="transmembrane region" description="Helical" evidence="1">
    <location>
        <begin position="365"/>
        <end position="382"/>
    </location>
</feature>
<gene>
    <name evidence="4" type="ORF">BWY73_00949</name>
</gene>
<dbReference type="Pfam" id="PF20581">
    <property type="entry name" value="DUF6785"/>
    <property type="match status" value="1"/>
</dbReference>
<evidence type="ECO:0000259" key="3">
    <source>
        <dbReference type="Pfam" id="PF20581"/>
    </source>
</evidence>
<dbReference type="Proteomes" id="UP000485484">
    <property type="component" value="Unassembled WGS sequence"/>
</dbReference>
<proteinExistence type="predicted"/>
<accession>A0A1V5MFJ1</accession>
<dbReference type="AlphaFoldDB" id="A0A1V5MFJ1"/>
<name>A0A1V5MFJ1_UNCT6</name>
<reference evidence="4 5" key="1">
    <citation type="submission" date="2017-02" db="EMBL/GenBank/DDBJ databases">
        <title>Delving into the versatile metabolic prowess of the omnipresent phylum Bacteroidetes.</title>
        <authorList>
            <person name="Nobu M.K."/>
            <person name="Mei R."/>
            <person name="Narihiro T."/>
            <person name="Kuroda K."/>
            <person name="Liu W.-T."/>
        </authorList>
    </citation>
    <scope>NUCLEOTIDE SEQUENCE [LARGE SCALE GENOMIC DNA]</scope>
    <source>
        <strain evidence="4">ADurb.Bin417</strain>
    </source>
</reference>
<feature type="transmembrane region" description="Helical" evidence="1">
    <location>
        <begin position="43"/>
        <end position="65"/>
    </location>
</feature>
<feature type="transmembrane region" description="Helical" evidence="1">
    <location>
        <begin position="77"/>
        <end position="102"/>
    </location>
</feature>
<dbReference type="Pfam" id="PF20580">
    <property type="entry name" value="DUF6784"/>
    <property type="match status" value="1"/>
</dbReference>
<evidence type="ECO:0000256" key="1">
    <source>
        <dbReference type="SAM" id="Phobius"/>
    </source>
</evidence>
<feature type="transmembrane region" description="Helical" evidence="1">
    <location>
        <begin position="614"/>
        <end position="632"/>
    </location>
</feature>
<dbReference type="InterPro" id="IPR046712">
    <property type="entry name" value="DUF6785"/>
</dbReference>
<comment type="caution">
    <text evidence="4">The sequence shown here is derived from an EMBL/GenBank/DDBJ whole genome shotgun (WGS) entry which is preliminary data.</text>
</comment>
<evidence type="ECO:0000313" key="5">
    <source>
        <dbReference type="Proteomes" id="UP000485484"/>
    </source>
</evidence>
<dbReference type="InterPro" id="IPR046711">
    <property type="entry name" value="DUF6784"/>
</dbReference>
<feature type="transmembrane region" description="Helical" evidence="1">
    <location>
        <begin position="314"/>
        <end position="335"/>
    </location>
</feature>
<feature type="transmembrane region" description="Helical" evidence="1">
    <location>
        <begin position="388"/>
        <end position="409"/>
    </location>
</feature>
<keyword evidence="1" id="KW-0472">Membrane</keyword>
<dbReference type="EMBL" id="MWAK01000135">
    <property type="protein sequence ID" value="OPZ92017.1"/>
    <property type="molecule type" value="Genomic_DNA"/>
</dbReference>
<sequence>MKRGNGFSRRAFLAGCLFALGVAITEPYSLMMIQPYGMSADFIAGAAVVGLFLLALLINPILSLINRRLAFNSSELLLIYMMMLIASAIPSWGLMSILIPLISGVQYFATPENRWGELVLPHLKPWLTPDLNTATAFFEGTSAGAAAPWFGYLRPLAAWLLLLLLIYFVSICITVILRKQWVENEKLVFPLTILPLEMVRPSEGGGRVPPFFKNRLMWLGFAISFLILSLNGLHYYFPEVPAPVLLNSVRIFRNTMSLSFFLSFPVLGLAYLLNLDIAFSLWLFYLLGVLETGWLNIVGFSLPGPLDPFAEGSIMASFRAMGSMITLVFFGLYLARQHLANVLRKAFRNDPQVDDSDEILSYRTAILGLFIGSALILVWLTLHGLPLLPALVFLFAALVVLTGLSRIICQAGIGFARSINIPPVFTTYSLPSQAIGPAGYSLLGMQFSWSSDIRTTVMASTANSLKINETGRIRPRLLFLALLAALVLAYAGAAWMMLKVGFEHGAINSQQSWFFRGSMIRYNIGYITDKILHPPTRDIIMPRLGFTGVGMAAMGVLMFLRYRFLWWPIHYIGFPIANSYMMSHAWLSIFLAWLLKSIILRYAGPKVYQRSIPFFLGLVLGQLTAGGVWLIIDFITKTTGNKLPIGIG</sequence>
<feature type="transmembrane region" description="Helical" evidence="1">
    <location>
        <begin position="540"/>
        <end position="560"/>
    </location>
</feature>
<organism evidence="4 5">
    <name type="scientific">candidate division TA06 bacterium ADurb.Bin417</name>
    <dbReference type="NCBI Taxonomy" id="1852828"/>
    <lineage>
        <taxon>Bacteria</taxon>
        <taxon>Bacteria division TA06</taxon>
    </lineage>
</organism>
<keyword evidence="1" id="KW-1133">Transmembrane helix</keyword>
<feature type="transmembrane region" description="Helical" evidence="1">
    <location>
        <begin position="477"/>
        <end position="498"/>
    </location>
</feature>
<protein>
    <submittedName>
        <fullName evidence="4">Uncharacterized protein</fullName>
    </submittedName>
</protein>
<feature type="transmembrane region" description="Helical" evidence="1">
    <location>
        <begin position="257"/>
        <end position="275"/>
    </location>
</feature>
<feature type="domain" description="DUF6784" evidence="2">
    <location>
        <begin position="545"/>
        <end position="638"/>
    </location>
</feature>
<evidence type="ECO:0000259" key="2">
    <source>
        <dbReference type="Pfam" id="PF20580"/>
    </source>
</evidence>
<evidence type="ECO:0000313" key="4">
    <source>
        <dbReference type="EMBL" id="OPZ92017.1"/>
    </source>
</evidence>
<feature type="domain" description="DUF6785" evidence="3">
    <location>
        <begin position="9"/>
        <end position="505"/>
    </location>
</feature>